<feature type="domain" description="EGF-like" evidence="24">
    <location>
        <begin position="177"/>
        <end position="213"/>
    </location>
</feature>
<dbReference type="PRINTS" id="PR00109">
    <property type="entry name" value="TYRKINASE"/>
</dbReference>
<evidence type="ECO:0000256" key="20">
    <source>
        <dbReference type="SAM" id="MobiDB-lite"/>
    </source>
</evidence>
<dbReference type="AlphaFoldDB" id="A0A7M7NA33"/>
<dbReference type="PANTHER" id="PTHR24416">
    <property type="entry name" value="TYROSINE-PROTEIN KINASE RECEPTOR"/>
    <property type="match status" value="1"/>
</dbReference>
<dbReference type="GO" id="GO:0005509">
    <property type="term" value="F:calcium ion binding"/>
    <property type="evidence" value="ECO:0007669"/>
    <property type="project" value="InterPro"/>
</dbReference>
<dbReference type="Pfam" id="PF00008">
    <property type="entry name" value="EGF"/>
    <property type="match status" value="3"/>
</dbReference>
<feature type="disulfide bond" evidence="17">
    <location>
        <begin position="390"/>
        <end position="399"/>
    </location>
</feature>
<dbReference type="RefSeq" id="XP_030833437.1">
    <property type="nucleotide sequence ID" value="XM_030977577.1"/>
</dbReference>
<evidence type="ECO:0000256" key="12">
    <source>
        <dbReference type="ARBA" id="ARBA00023136"/>
    </source>
</evidence>
<feature type="disulfide bond" evidence="17">
    <location>
        <begin position="515"/>
        <end position="524"/>
    </location>
</feature>
<dbReference type="EC" id="2.7.10.1" evidence="2"/>
<dbReference type="Proteomes" id="UP000007110">
    <property type="component" value="Unassembled WGS sequence"/>
</dbReference>
<evidence type="ECO:0000256" key="7">
    <source>
        <dbReference type="ARBA" id="ARBA00022737"/>
    </source>
</evidence>
<dbReference type="PROSITE" id="PS50068">
    <property type="entry name" value="LDLRA_2"/>
    <property type="match status" value="2"/>
</dbReference>
<evidence type="ECO:0000259" key="24">
    <source>
        <dbReference type="PROSITE" id="PS50026"/>
    </source>
</evidence>
<dbReference type="PROSITE" id="PS50026">
    <property type="entry name" value="EGF_3"/>
    <property type="match status" value="11"/>
</dbReference>
<evidence type="ECO:0000256" key="15">
    <source>
        <dbReference type="ARBA" id="ARBA00023180"/>
    </source>
</evidence>
<feature type="disulfide bond" evidence="17">
    <location>
        <begin position="103"/>
        <end position="113"/>
    </location>
</feature>
<feature type="signal peptide" evidence="22">
    <location>
        <begin position="1"/>
        <end position="25"/>
    </location>
</feature>
<dbReference type="SUPFAM" id="SSF57196">
    <property type="entry name" value="EGF/Laminin"/>
    <property type="match status" value="8"/>
</dbReference>
<dbReference type="InterPro" id="IPR000742">
    <property type="entry name" value="EGF"/>
</dbReference>
<keyword evidence="8 19" id="KW-0547">Nucleotide-binding</keyword>
<dbReference type="GO" id="GO:0004714">
    <property type="term" value="F:transmembrane receptor protein tyrosine kinase activity"/>
    <property type="evidence" value="ECO:0000318"/>
    <property type="project" value="GO_Central"/>
</dbReference>
<dbReference type="InterPro" id="IPR001245">
    <property type="entry name" value="Ser-Thr/Tyr_kinase_cat_dom"/>
</dbReference>
<keyword evidence="4" id="KW-0808">Transferase</keyword>
<dbReference type="SUPFAM" id="SSF56112">
    <property type="entry name" value="Protein kinase-like (PK-like)"/>
    <property type="match status" value="1"/>
</dbReference>
<dbReference type="SMART" id="SM00181">
    <property type="entry name" value="EGF"/>
    <property type="match status" value="11"/>
</dbReference>
<protein>
    <recommendedName>
        <fullName evidence="2">receptor protein-tyrosine kinase</fullName>
        <ecNumber evidence="2">2.7.10.1</ecNumber>
    </recommendedName>
</protein>
<feature type="disulfide bond" evidence="17">
    <location>
        <begin position="48"/>
        <end position="57"/>
    </location>
</feature>
<feature type="disulfide bond" evidence="17">
    <location>
        <begin position="85"/>
        <end position="94"/>
    </location>
</feature>
<feature type="chain" id="PRO_5029513360" description="receptor protein-tyrosine kinase" evidence="22">
    <location>
        <begin position="26"/>
        <end position="971"/>
    </location>
</feature>
<feature type="domain" description="EGF-like" evidence="24">
    <location>
        <begin position="24"/>
        <end position="58"/>
    </location>
</feature>
<dbReference type="Pfam" id="PF07714">
    <property type="entry name" value="PK_Tyr_Ser-Thr"/>
    <property type="match status" value="2"/>
</dbReference>
<evidence type="ECO:0000256" key="13">
    <source>
        <dbReference type="ARBA" id="ARBA00023137"/>
    </source>
</evidence>
<feature type="transmembrane region" description="Helical" evidence="21">
    <location>
        <begin position="541"/>
        <end position="564"/>
    </location>
</feature>
<reference evidence="25" key="2">
    <citation type="submission" date="2021-01" db="UniProtKB">
        <authorList>
            <consortium name="EnsemblMetazoa"/>
        </authorList>
    </citation>
    <scope>IDENTIFICATION</scope>
</reference>
<comment type="catalytic activity">
    <reaction evidence="16">
        <text>L-tyrosyl-[protein] + ATP = O-phospho-L-tyrosyl-[protein] + ADP + H(+)</text>
        <dbReference type="Rhea" id="RHEA:10596"/>
        <dbReference type="Rhea" id="RHEA-COMP:10136"/>
        <dbReference type="Rhea" id="RHEA-COMP:20101"/>
        <dbReference type="ChEBI" id="CHEBI:15378"/>
        <dbReference type="ChEBI" id="CHEBI:30616"/>
        <dbReference type="ChEBI" id="CHEBI:46858"/>
        <dbReference type="ChEBI" id="CHEBI:61978"/>
        <dbReference type="ChEBI" id="CHEBI:456216"/>
        <dbReference type="EC" id="2.7.10.1"/>
    </reaction>
</comment>
<evidence type="ECO:0000256" key="22">
    <source>
        <dbReference type="SAM" id="SignalP"/>
    </source>
</evidence>
<dbReference type="InterPro" id="IPR001881">
    <property type="entry name" value="EGF-like_Ca-bd_dom"/>
</dbReference>
<dbReference type="InterPro" id="IPR023415">
    <property type="entry name" value="LDLR_class-A_CS"/>
</dbReference>
<feature type="disulfide bond" evidence="17">
    <location>
        <begin position="352"/>
        <end position="361"/>
    </location>
</feature>
<evidence type="ECO:0000256" key="17">
    <source>
        <dbReference type="PROSITE-ProRule" id="PRU00076"/>
    </source>
</evidence>
<keyword evidence="5 21" id="KW-0812">Transmembrane</keyword>
<evidence type="ECO:0000256" key="14">
    <source>
        <dbReference type="ARBA" id="ARBA00023157"/>
    </source>
</evidence>
<keyword evidence="11 21" id="KW-1133">Transmembrane helix</keyword>
<dbReference type="SMART" id="SM00179">
    <property type="entry name" value="EGF_CA"/>
    <property type="match status" value="6"/>
</dbReference>
<dbReference type="CDD" id="cd00112">
    <property type="entry name" value="LDLa"/>
    <property type="match status" value="2"/>
</dbReference>
<feature type="disulfide bond" evidence="18">
    <location>
        <begin position="234"/>
        <end position="249"/>
    </location>
</feature>
<feature type="disulfide bond" evidence="17">
    <location>
        <begin position="203"/>
        <end position="212"/>
    </location>
</feature>
<dbReference type="InterPro" id="IPR011009">
    <property type="entry name" value="Kinase-like_dom_sf"/>
</dbReference>
<dbReference type="PROSITE" id="PS00107">
    <property type="entry name" value="PROTEIN_KINASE_ATP"/>
    <property type="match status" value="1"/>
</dbReference>
<dbReference type="FunFam" id="2.10.25.10:FF:000012">
    <property type="entry name" value="Delta-like protein"/>
    <property type="match status" value="1"/>
</dbReference>
<dbReference type="SMART" id="SM00219">
    <property type="entry name" value="TyrKc"/>
    <property type="match status" value="1"/>
</dbReference>
<feature type="domain" description="EGF-like" evidence="24">
    <location>
        <begin position="402"/>
        <end position="438"/>
    </location>
</feature>
<feature type="disulfide bond" evidence="17">
    <location>
        <begin position="496"/>
        <end position="513"/>
    </location>
</feature>
<comment type="caution">
    <text evidence="17">Lacks conserved residue(s) required for the propagation of feature annotation.</text>
</comment>
<feature type="domain" description="EGF-like" evidence="24">
    <location>
        <begin position="59"/>
        <end position="95"/>
    </location>
</feature>
<dbReference type="Gene3D" id="1.10.510.10">
    <property type="entry name" value="Transferase(Phosphotransferase) domain 1"/>
    <property type="match status" value="1"/>
</dbReference>
<evidence type="ECO:0000256" key="1">
    <source>
        <dbReference type="ARBA" id="ARBA00004479"/>
    </source>
</evidence>
<keyword evidence="10 19" id="KW-0067">ATP-binding</keyword>
<feature type="disulfide bond" evidence="17">
    <location>
        <begin position="476"/>
        <end position="485"/>
    </location>
</feature>
<dbReference type="FunFam" id="1.10.510.10:FF:000190">
    <property type="entry name" value="Proto-oncogene tyrosine-protein kinase receptor Ret"/>
    <property type="match status" value="1"/>
</dbReference>
<feature type="region of interest" description="Disordered" evidence="20">
    <location>
        <begin position="577"/>
        <end position="596"/>
    </location>
</feature>
<organism evidence="25 26">
    <name type="scientific">Strongylocentrotus purpuratus</name>
    <name type="common">Purple sea urchin</name>
    <dbReference type="NCBI Taxonomy" id="7668"/>
    <lineage>
        <taxon>Eukaryota</taxon>
        <taxon>Metazoa</taxon>
        <taxon>Echinodermata</taxon>
        <taxon>Eleutherozoa</taxon>
        <taxon>Echinozoa</taxon>
        <taxon>Echinoidea</taxon>
        <taxon>Euechinoidea</taxon>
        <taxon>Echinacea</taxon>
        <taxon>Camarodonta</taxon>
        <taxon>Echinidea</taxon>
        <taxon>Strongylocentrotidae</taxon>
        <taxon>Strongylocentrotus</taxon>
    </lineage>
</organism>
<evidence type="ECO:0000256" key="4">
    <source>
        <dbReference type="ARBA" id="ARBA00022679"/>
    </source>
</evidence>
<reference evidence="26" key="1">
    <citation type="submission" date="2015-02" db="EMBL/GenBank/DDBJ databases">
        <title>Genome sequencing for Strongylocentrotus purpuratus.</title>
        <authorList>
            <person name="Murali S."/>
            <person name="Liu Y."/>
            <person name="Vee V."/>
            <person name="English A."/>
            <person name="Wang M."/>
            <person name="Skinner E."/>
            <person name="Han Y."/>
            <person name="Muzny D.M."/>
            <person name="Worley K.C."/>
            <person name="Gibbs R.A."/>
        </authorList>
    </citation>
    <scope>NUCLEOTIDE SEQUENCE</scope>
</reference>
<keyword evidence="15" id="KW-0325">Glycoprotein</keyword>
<dbReference type="PROSITE" id="PS01209">
    <property type="entry name" value="LDLRA_1"/>
    <property type="match status" value="2"/>
</dbReference>
<keyword evidence="7" id="KW-0677">Repeat</keyword>
<evidence type="ECO:0000256" key="3">
    <source>
        <dbReference type="ARBA" id="ARBA00022536"/>
    </source>
</evidence>
<evidence type="ECO:0000256" key="2">
    <source>
        <dbReference type="ARBA" id="ARBA00011902"/>
    </source>
</evidence>
<feature type="domain" description="EGF-like" evidence="24">
    <location>
        <begin position="327"/>
        <end position="362"/>
    </location>
</feature>
<dbReference type="GO" id="GO:0007169">
    <property type="term" value="P:cell surface receptor protein tyrosine kinase signaling pathway"/>
    <property type="evidence" value="ECO:0000318"/>
    <property type="project" value="GO_Central"/>
</dbReference>
<dbReference type="InterPro" id="IPR008266">
    <property type="entry name" value="Tyr_kinase_AS"/>
</dbReference>
<dbReference type="PRINTS" id="PR00261">
    <property type="entry name" value="LDLRECEPTOR"/>
</dbReference>
<feature type="domain" description="EGF-like" evidence="24">
    <location>
        <begin position="487"/>
        <end position="525"/>
    </location>
</feature>
<dbReference type="GO" id="GO:0005886">
    <property type="term" value="C:plasma membrane"/>
    <property type="evidence" value="ECO:0000318"/>
    <property type="project" value="GO_Central"/>
</dbReference>
<dbReference type="PROSITE" id="PS00022">
    <property type="entry name" value="EGF_1"/>
    <property type="match status" value="11"/>
</dbReference>
<feature type="domain" description="EGF-like" evidence="24">
    <location>
        <begin position="439"/>
        <end position="486"/>
    </location>
</feature>
<dbReference type="OMA" id="TMYVAME"/>
<dbReference type="PROSITE" id="PS01186">
    <property type="entry name" value="EGF_2"/>
    <property type="match status" value="4"/>
</dbReference>
<keyword evidence="14 17" id="KW-1015">Disulfide bond</keyword>
<dbReference type="Pfam" id="PF00057">
    <property type="entry name" value="Ldl_recept_a"/>
    <property type="match status" value="1"/>
</dbReference>
<comment type="subcellular location">
    <subcellularLocation>
        <location evidence="1">Membrane</location>
        <topology evidence="1">Single-pass type I membrane protein</topology>
    </subcellularLocation>
</comment>
<evidence type="ECO:0000256" key="18">
    <source>
        <dbReference type="PROSITE-ProRule" id="PRU00124"/>
    </source>
</evidence>
<feature type="disulfide bond" evidence="18">
    <location>
        <begin position="274"/>
        <end position="289"/>
    </location>
</feature>
<evidence type="ECO:0000256" key="8">
    <source>
        <dbReference type="ARBA" id="ARBA00022741"/>
    </source>
</evidence>
<dbReference type="InterPro" id="IPR036055">
    <property type="entry name" value="LDL_receptor-like_sf"/>
</dbReference>
<feature type="domain" description="Protein kinase" evidence="23">
    <location>
        <begin position="626"/>
        <end position="939"/>
    </location>
</feature>
<keyword evidence="13" id="KW-0829">Tyrosine-protein kinase</keyword>
<dbReference type="InterPro" id="IPR017441">
    <property type="entry name" value="Protein_kinase_ATP_BS"/>
</dbReference>
<dbReference type="EnsemblMetazoa" id="XM_030977577">
    <property type="protein sequence ID" value="XP_030833437"/>
    <property type="gene ID" value="LOC589823"/>
</dbReference>
<dbReference type="PROSITE" id="PS00109">
    <property type="entry name" value="PROTEIN_KINASE_TYR"/>
    <property type="match status" value="1"/>
</dbReference>
<dbReference type="PANTHER" id="PTHR24416:SF621">
    <property type="entry name" value="TYROSINE KINASE RECEPTOR CAD96CA"/>
    <property type="match status" value="1"/>
</dbReference>
<keyword evidence="9" id="KW-0418">Kinase</keyword>
<dbReference type="SMART" id="SM00192">
    <property type="entry name" value="LDLa"/>
    <property type="match status" value="2"/>
</dbReference>
<sequence>MTPSRTLRIFLVSVTVSLMFISINGMDCVNNSDCENEGTCDANGKCDCTTSYTGPNCGSPTSCVFNECVNGATCVPSGMEYTCTCRPAHKGIFCEFLLNYTSCDLDPCQNGVCVDDLDGNVYCDCTPFTEGAFCERTPNCDNKNPCRNGGTCMNGATVDDPSSCVCGSAWRGDICQLPTTCDSSPCQNGGTCIPSEGSVTCDCAAMWEGPTCEANSSCFECASEYDCVIDEWVCDGDKDCNNGEDELYCTTNYNSSCFECASEYECVNDPSWVCDGDNDCNNGEDELYCTTPITTCSTGGCFNGGTCANGICQCTEFYTGEFCEDDINNMCGSDFCLNGGICIEGTTAYCNCREGFSGDFCEIDINNMCGSDVCLNGGICIEGTTAYCNCREGFSGQFCEIDIRMCSSGVCLNDGTCIDSGTTAYCLCSQDFTGEFCETESACFDRPCRNGGSCVSIPSSSTSAPTSTPGSYYCECPSGYSGENCTMITPCIPSPCLNSGVCTPQNGMPSYTCDCASGFTGRECENTQNPPMNNALSQTTIGIIAGSVAAVVIVVIIIIAIACCCCRKKRDDDKDGLTGLEMGANQRGRHHDYVPSPTKTLMPAIPNLRISTMRDATKMEFPRNRLTLFNKLGSGSFADVYKAEAVGIITKEEKTIVAVKRLKETATENDKSDLSKELSLYMYLDPHPNIVNILGCCTDSGKIHCICFVRVELLWSSMNILPLCLVSVDPWYIIMEYLPNNNLQGYLRQIRTGESMTADYRNVKKQKDIPPNDLLTFGVQIARGMEYLASRQCIHRDLAARNILLGEGYVCKVSDFGLARDLEDGQTYEMKSQGRVPVRWMSPESLLHNTYTSQSDVWSFAILIWEIVTLGSHPYPGMSSKQVVKEISAGYRLPKPEHCSQDIYNLMKECWAYEAEERPTFSQVKVRLENMLADAQGYLVMSDFNDDNYLYLEPDAHTGDELDNEGFSHLE</sequence>
<dbReference type="Gene3D" id="4.10.400.10">
    <property type="entry name" value="Low-density Lipoprotein Receptor"/>
    <property type="match status" value="2"/>
</dbReference>
<keyword evidence="26" id="KW-1185">Reference proteome</keyword>
<evidence type="ECO:0000256" key="6">
    <source>
        <dbReference type="ARBA" id="ARBA00022729"/>
    </source>
</evidence>
<proteinExistence type="predicted"/>
<evidence type="ECO:0000256" key="19">
    <source>
        <dbReference type="PROSITE-ProRule" id="PRU10141"/>
    </source>
</evidence>
<dbReference type="GO" id="GO:0005524">
    <property type="term" value="F:ATP binding"/>
    <property type="evidence" value="ECO:0007669"/>
    <property type="project" value="UniProtKB-UniRule"/>
</dbReference>
<dbReference type="OrthoDB" id="3256376at2759"/>
<dbReference type="InterPro" id="IPR050122">
    <property type="entry name" value="RTK"/>
</dbReference>
<feature type="domain" description="EGF-like" evidence="24">
    <location>
        <begin position="99"/>
        <end position="135"/>
    </location>
</feature>
<dbReference type="Gene3D" id="2.10.25.10">
    <property type="entry name" value="Laminin"/>
    <property type="match status" value="8"/>
</dbReference>
<evidence type="ECO:0000256" key="16">
    <source>
        <dbReference type="ARBA" id="ARBA00051243"/>
    </source>
</evidence>
<dbReference type="InterPro" id="IPR002172">
    <property type="entry name" value="LDrepeatLR_classA_rpt"/>
</dbReference>
<feature type="disulfide bond" evidence="17">
    <location>
        <begin position="166"/>
        <end position="175"/>
    </location>
</feature>
<accession>A0A7M7NA33</accession>
<evidence type="ECO:0000313" key="25">
    <source>
        <dbReference type="EnsemblMetazoa" id="XP_030833437"/>
    </source>
</evidence>
<dbReference type="GeneID" id="589823"/>
<dbReference type="InParanoid" id="A0A7M7NA33"/>
<keyword evidence="3 17" id="KW-0245">EGF-like domain</keyword>
<evidence type="ECO:0000256" key="9">
    <source>
        <dbReference type="ARBA" id="ARBA00022777"/>
    </source>
</evidence>
<evidence type="ECO:0000313" key="26">
    <source>
        <dbReference type="Proteomes" id="UP000007110"/>
    </source>
</evidence>
<feature type="disulfide bond" evidence="17">
    <location>
        <begin position="125"/>
        <end position="134"/>
    </location>
</feature>
<dbReference type="PROSITE" id="PS50011">
    <property type="entry name" value="PROTEIN_KINASE_DOM"/>
    <property type="match status" value="1"/>
</dbReference>
<dbReference type="KEGG" id="spu:589823"/>
<evidence type="ECO:0000256" key="21">
    <source>
        <dbReference type="SAM" id="Phobius"/>
    </source>
</evidence>
<keyword evidence="12 21" id="KW-0472">Membrane</keyword>
<dbReference type="GO" id="GO:0043235">
    <property type="term" value="C:receptor complex"/>
    <property type="evidence" value="ECO:0000318"/>
    <property type="project" value="GO_Central"/>
</dbReference>
<feature type="domain" description="EGF-like" evidence="24">
    <location>
        <begin position="292"/>
        <end position="324"/>
    </location>
</feature>
<feature type="domain" description="EGF-like" evidence="24">
    <location>
        <begin position="365"/>
        <end position="400"/>
    </location>
</feature>
<keyword evidence="6 22" id="KW-0732">Signal</keyword>
<dbReference type="Gene3D" id="3.30.200.20">
    <property type="entry name" value="Phosphorylase Kinase, domain 1"/>
    <property type="match status" value="1"/>
</dbReference>
<evidence type="ECO:0000256" key="10">
    <source>
        <dbReference type="ARBA" id="ARBA00022840"/>
    </source>
</evidence>
<feature type="disulfide bond" evidence="17">
    <location>
        <begin position="428"/>
        <end position="437"/>
    </location>
</feature>
<dbReference type="CDD" id="cd00192">
    <property type="entry name" value="PTKc"/>
    <property type="match status" value="1"/>
</dbReference>
<dbReference type="InterPro" id="IPR000719">
    <property type="entry name" value="Prot_kinase_dom"/>
</dbReference>
<dbReference type="CDD" id="cd00054">
    <property type="entry name" value="EGF_CA"/>
    <property type="match status" value="3"/>
</dbReference>
<dbReference type="InterPro" id="IPR020635">
    <property type="entry name" value="Tyr_kinase_cat_dom"/>
</dbReference>
<feature type="binding site" evidence="19">
    <location>
        <position position="660"/>
    </location>
    <ligand>
        <name>ATP</name>
        <dbReference type="ChEBI" id="CHEBI:30616"/>
    </ligand>
</feature>
<feature type="domain" description="EGF-like" evidence="24">
    <location>
        <begin position="136"/>
        <end position="176"/>
    </location>
</feature>
<evidence type="ECO:0000256" key="5">
    <source>
        <dbReference type="ARBA" id="ARBA00022692"/>
    </source>
</evidence>
<name>A0A7M7NA33_STRPU</name>
<feature type="disulfide bond" evidence="17">
    <location>
        <begin position="314"/>
        <end position="323"/>
    </location>
</feature>
<evidence type="ECO:0000259" key="23">
    <source>
        <dbReference type="PROSITE" id="PS50011"/>
    </source>
</evidence>
<evidence type="ECO:0000256" key="11">
    <source>
        <dbReference type="ARBA" id="ARBA00022989"/>
    </source>
</evidence>